<proteinExistence type="predicted"/>
<dbReference type="PRINTS" id="PR00449">
    <property type="entry name" value="RASTRNSFRMNG"/>
</dbReference>
<dbReference type="CDD" id="cd00154">
    <property type="entry name" value="Rab"/>
    <property type="match status" value="1"/>
</dbReference>
<dbReference type="Pfam" id="PF00071">
    <property type="entry name" value="Ras"/>
    <property type="match status" value="1"/>
</dbReference>
<dbReference type="InterPro" id="IPR001806">
    <property type="entry name" value="Small_GTPase"/>
</dbReference>
<organism evidence="3 4">
    <name type="scientific">Euplotes crassus</name>
    <dbReference type="NCBI Taxonomy" id="5936"/>
    <lineage>
        <taxon>Eukaryota</taxon>
        <taxon>Sar</taxon>
        <taxon>Alveolata</taxon>
        <taxon>Ciliophora</taxon>
        <taxon>Intramacronucleata</taxon>
        <taxon>Spirotrichea</taxon>
        <taxon>Hypotrichia</taxon>
        <taxon>Euplotida</taxon>
        <taxon>Euplotidae</taxon>
        <taxon>Moneuplotes</taxon>
    </lineage>
</organism>
<name>A0AAD2D5D3_EUPCR</name>
<dbReference type="EMBL" id="CAMPGE010022005">
    <property type="protein sequence ID" value="CAI2380093.1"/>
    <property type="molecule type" value="Genomic_DNA"/>
</dbReference>
<evidence type="ECO:0000256" key="2">
    <source>
        <dbReference type="ARBA" id="ARBA00023134"/>
    </source>
</evidence>
<dbReference type="InterPro" id="IPR027417">
    <property type="entry name" value="P-loop_NTPase"/>
</dbReference>
<dbReference type="InterPro" id="IPR050227">
    <property type="entry name" value="Rab"/>
</dbReference>
<keyword evidence="4" id="KW-1185">Reference proteome</keyword>
<dbReference type="Proteomes" id="UP001295684">
    <property type="component" value="Unassembled WGS sequence"/>
</dbReference>
<comment type="caution">
    <text evidence="3">The sequence shown here is derived from an EMBL/GenBank/DDBJ whole genome shotgun (WGS) entry which is preliminary data.</text>
</comment>
<dbReference type="SUPFAM" id="SSF52540">
    <property type="entry name" value="P-loop containing nucleoside triphosphate hydrolases"/>
    <property type="match status" value="1"/>
</dbReference>
<dbReference type="SMART" id="SM00175">
    <property type="entry name" value="RAB"/>
    <property type="match status" value="1"/>
</dbReference>
<dbReference type="SMART" id="SM00173">
    <property type="entry name" value="RAS"/>
    <property type="match status" value="1"/>
</dbReference>
<dbReference type="PROSITE" id="PS51419">
    <property type="entry name" value="RAB"/>
    <property type="match status" value="1"/>
</dbReference>
<keyword evidence="1" id="KW-0547">Nucleotide-binding</keyword>
<dbReference type="NCBIfam" id="TIGR00231">
    <property type="entry name" value="small_GTP"/>
    <property type="match status" value="1"/>
</dbReference>
<dbReference type="Gene3D" id="3.40.50.300">
    <property type="entry name" value="P-loop containing nucleotide triphosphate hydrolases"/>
    <property type="match status" value="1"/>
</dbReference>
<dbReference type="FunFam" id="3.40.50.300:FF:001329">
    <property type="entry name" value="Small GTP-binding protein, putative"/>
    <property type="match status" value="1"/>
</dbReference>
<evidence type="ECO:0000313" key="4">
    <source>
        <dbReference type="Proteomes" id="UP001295684"/>
    </source>
</evidence>
<dbReference type="SMART" id="SM00174">
    <property type="entry name" value="RHO"/>
    <property type="match status" value="1"/>
</dbReference>
<dbReference type="AlphaFoldDB" id="A0AAD2D5D3"/>
<dbReference type="PANTHER" id="PTHR47977">
    <property type="entry name" value="RAS-RELATED PROTEIN RAB"/>
    <property type="match status" value="1"/>
</dbReference>
<dbReference type="GO" id="GO:0005525">
    <property type="term" value="F:GTP binding"/>
    <property type="evidence" value="ECO:0007669"/>
    <property type="project" value="UniProtKB-KW"/>
</dbReference>
<accession>A0AAD2D5D3</accession>
<keyword evidence="2" id="KW-0342">GTP-binding</keyword>
<dbReference type="InterPro" id="IPR005225">
    <property type="entry name" value="Small_GTP-bd"/>
</dbReference>
<dbReference type="PROSITE" id="PS51421">
    <property type="entry name" value="RAS"/>
    <property type="match status" value="1"/>
</dbReference>
<gene>
    <name evidence="3" type="ORF">ECRASSUSDP1_LOCUS21520</name>
</gene>
<evidence type="ECO:0000313" key="3">
    <source>
        <dbReference type="EMBL" id="CAI2380093.1"/>
    </source>
</evidence>
<protein>
    <submittedName>
        <fullName evidence="3">Uncharacterized protein</fullName>
    </submittedName>
</protein>
<evidence type="ECO:0000256" key="1">
    <source>
        <dbReference type="ARBA" id="ARBA00022741"/>
    </source>
</evidence>
<dbReference type="PROSITE" id="PS51420">
    <property type="entry name" value="RHO"/>
    <property type="match status" value="1"/>
</dbReference>
<sequence length="185" mass="21374">MEKIPSRAKVLIVGDSATGKTSIMNQATMNIFDRRYEKTIGIDFRITKWDEGKELVTLQIWDTAGQKLYRPADMNYFHKSDAVVVVYDITNRESFEEVDKHFNDIEKLIPYVETIVLCGNKSDLEDDRQVSYDEGKQLAEFYGIPMFFETSAKDDANISSLFTFISNSYLESKRNFLSDQMSLKN</sequence>
<dbReference type="GO" id="GO:0003924">
    <property type="term" value="F:GTPase activity"/>
    <property type="evidence" value="ECO:0007669"/>
    <property type="project" value="InterPro"/>
</dbReference>
<reference evidence="3" key="1">
    <citation type="submission" date="2023-07" db="EMBL/GenBank/DDBJ databases">
        <authorList>
            <consortium name="AG Swart"/>
            <person name="Singh M."/>
            <person name="Singh A."/>
            <person name="Seah K."/>
            <person name="Emmerich C."/>
        </authorList>
    </citation>
    <scope>NUCLEOTIDE SEQUENCE</scope>
    <source>
        <strain evidence="3">DP1</strain>
    </source>
</reference>